<protein>
    <submittedName>
        <fullName evidence="3">Uncharacterized protein</fullName>
    </submittedName>
</protein>
<gene>
    <name evidence="3" type="ORF">G6F64_007760</name>
</gene>
<keyword evidence="1" id="KW-0175">Coiled coil</keyword>
<evidence type="ECO:0000313" key="4">
    <source>
        <dbReference type="Proteomes" id="UP000716291"/>
    </source>
</evidence>
<feature type="compositionally biased region" description="Acidic residues" evidence="2">
    <location>
        <begin position="383"/>
        <end position="408"/>
    </location>
</feature>
<dbReference type="Proteomes" id="UP000716291">
    <property type="component" value="Unassembled WGS sequence"/>
</dbReference>
<sequence length="408" mass="46758">MQTQRYKRLRTASMTRVPPKRKLKISTPDNIVFEGMEGTLGSRILSVGNEVELTTWKSKCIAFLSRNVMSDFTNKNQLKLIGVTLTQLNSRFKLIVEKAEKDLQSLNKEVKKIKNHATAKKVLEDIESYAYTDSNERGIKMIHVHILDQVVNKPLLFTPASQQKFTEMSFLIKFWGPVIELFFDPNRYFIQWGDTTSPYLSVSNFHFNLDFRVIIKDIHTDELDVATGEVAREASITSSKVNYDFLKSALTTKAHLNAALKRMPYITPTRIKDVVVPLVQIMGLSCTLYGVNIIGKKVYTIQRICCFNYPSTERELKGDAIKKMIEGFAQMELMIKNIEAMITEYSRRPSHSMPNIKRGRKKNSNAKMIDIDEYISPVIPSSQDDELVSEENDNDEENNSEDESVEEE</sequence>
<dbReference type="AlphaFoldDB" id="A0A9P6X664"/>
<evidence type="ECO:0000256" key="2">
    <source>
        <dbReference type="SAM" id="MobiDB-lite"/>
    </source>
</evidence>
<comment type="caution">
    <text evidence="3">The sequence shown here is derived from an EMBL/GenBank/DDBJ whole genome shotgun (WGS) entry which is preliminary data.</text>
</comment>
<feature type="region of interest" description="Disordered" evidence="2">
    <location>
        <begin position="367"/>
        <end position="408"/>
    </location>
</feature>
<keyword evidence="4" id="KW-1185">Reference proteome</keyword>
<proteinExistence type="predicted"/>
<name>A0A9P6X664_RHIOR</name>
<evidence type="ECO:0000256" key="1">
    <source>
        <dbReference type="SAM" id="Coils"/>
    </source>
</evidence>
<evidence type="ECO:0000313" key="3">
    <source>
        <dbReference type="EMBL" id="KAG1306225.1"/>
    </source>
</evidence>
<organism evidence="3 4">
    <name type="scientific">Rhizopus oryzae</name>
    <name type="common">Mucormycosis agent</name>
    <name type="synonym">Rhizopus arrhizus var. delemar</name>
    <dbReference type="NCBI Taxonomy" id="64495"/>
    <lineage>
        <taxon>Eukaryota</taxon>
        <taxon>Fungi</taxon>
        <taxon>Fungi incertae sedis</taxon>
        <taxon>Mucoromycota</taxon>
        <taxon>Mucoromycotina</taxon>
        <taxon>Mucoromycetes</taxon>
        <taxon>Mucorales</taxon>
        <taxon>Mucorineae</taxon>
        <taxon>Rhizopodaceae</taxon>
        <taxon>Rhizopus</taxon>
    </lineage>
</organism>
<dbReference type="EMBL" id="JAANQT010001179">
    <property type="protein sequence ID" value="KAG1306225.1"/>
    <property type="molecule type" value="Genomic_DNA"/>
</dbReference>
<accession>A0A9P6X664</accession>
<feature type="coiled-coil region" evidence="1">
    <location>
        <begin position="89"/>
        <end position="116"/>
    </location>
</feature>
<reference evidence="3" key="1">
    <citation type="journal article" date="2020" name="Microb. Genom.">
        <title>Genetic diversity of clinical and environmental Mucorales isolates obtained from an investigation of mucormycosis cases among solid organ transplant recipients.</title>
        <authorList>
            <person name="Nguyen M.H."/>
            <person name="Kaul D."/>
            <person name="Muto C."/>
            <person name="Cheng S.J."/>
            <person name="Richter R.A."/>
            <person name="Bruno V.M."/>
            <person name="Liu G."/>
            <person name="Beyhan S."/>
            <person name="Sundermann A.J."/>
            <person name="Mounaud S."/>
            <person name="Pasculle A.W."/>
            <person name="Nierman W.C."/>
            <person name="Driscoll E."/>
            <person name="Cumbie R."/>
            <person name="Clancy C.J."/>
            <person name="Dupont C.L."/>
        </authorList>
    </citation>
    <scope>NUCLEOTIDE SEQUENCE</scope>
    <source>
        <strain evidence="3">GL11</strain>
    </source>
</reference>
<dbReference type="OrthoDB" id="2251269at2759"/>